<dbReference type="EMBL" id="KZ559641">
    <property type="protein sequence ID" value="PLN75647.1"/>
    <property type="molecule type" value="Genomic_DNA"/>
</dbReference>
<reference evidence="3" key="1">
    <citation type="submission" date="2017-12" db="EMBL/GenBank/DDBJ databases">
        <authorList>
            <consortium name="DOE Joint Genome Institute"/>
            <person name="Mondo S.J."/>
            <person name="Kjaerbolling I."/>
            <person name="Vesth T.C."/>
            <person name="Frisvad J.C."/>
            <person name="Nybo J.L."/>
            <person name="Theobald S."/>
            <person name="Kuo A."/>
            <person name="Bowyer P."/>
            <person name="Matsuda Y."/>
            <person name="Lyhne E.K."/>
            <person name="Kogle M.E."/>
            <person name="Clum A."/>
            <person name="Lipzen A."/>
            <person name="Salamov A."/>
            <person name="Ngan C.Y."/>
            <person name="Daum C."/>
            <person name="Chiniquy J."/>
            <person name="Barry K."/>
            <person name="LaButti K."/>
            <person name="Haridas S."/>
            <person name="Simmons B.A."/>
            <person name="Magnuson J.K."/>
            <person name="Mortensen U.H."/>
            <person name="Larsen T.O."/>
            <person name="Grigoriev I.V."/>
            <person name="Baker S.E."/>
            <person name="Andersen M.R."/>
            <person name="Nordberg H.P."/>
            <person name="Cantor M.N."/>
            <person name="Hua S.X."/>
        </authorList>
    </citation>
    <scope>NUCLEOTIDE SEQUENCE [LARGE SCALE GENOMIC DNA]</scope>
    <source>
        <strain evidence="3">IBT 19404</strain>
    </source>
</reference>
<protein>
    <submittedName>
        <fullName evidence="2">Uncharacterized protein</fullName>
    </submittedName>
</protein>
<name>A0A2J5HFG4_9EURO</name>
<feature type="signal peptide" evidence="1">
    <location>
        <begin position="1"/>
        <end position="18"/>
    </location>
</feature>
<dbReference type="AlphaFoldDB" id="A0A2J5HFG4"/>
<sequence length="91" mass="9159">MQFTNILLALMATTTAVAAPAAGENTLARRVDCPNGWSVCGECNGTSCKVAGTNRVCEEGSCTKQSGAGDGAICGNVDPFAINMDCPGKSG</sequence>
<evidence type="ECO:0000313" key="3">
    <source>
        <dbReference type="Proteomes" id="UP000235023"/>
    </source>
</evidence>
<organism evidence="2 3">
    <name type="scientific">Aspergillus taichungensis</name>
    <dbReference type="NCBI Taxonomy" id="482145"/>
    <lineage>
        <taxon>Eukaryota</taxon>
        <taxon>Fungi</taxon>
        <taxon>Dikarya</taxon>
        <taxon>Ascomycota</taxon>
        <taxon>Pezizomycotina</taxon>
        <taxon>Eurotiomycetes</taxon>
        <taxon>Eurotiomycetidae</taxon>
        <taxon>Eurotiales</taxon>
        <taxon>Aspergillaceae</taxon>
        <taxon>Aspergillus</taxon>
        <taxon>Aspergillus subgen. Circumdati</taxon>
    </lineage>
</organism>
<keyword evidence="3" id="KW-1185">Reference proteome</keyword>
<evidence type="ECO:0000313" key="2">
    <source>
        <dbReference type="EMBL" id="PLN75647.1"/>
    </source>
</evidence>
<keyword evidence="1" id="KW-0732">Signal</keyword>
<dbReference type="Proteomes" id="UP000235023">
    <property type="component" value="Unassembled WGS sequence"/>
</dbReference>
<accession>A0A2J5HFG4</accession>
<proteinExistence type="predicted"/>
<feature type="chain" id="PRO_5014405250" evidence="1">
    <location>
        <begin position="19"/>
        <end position="91"/>
    </location>
</feature>
<dbReference type="OrthoDB" id="4983586at2759"/>
<evidence type="ECO:0000256" key="1">
    <source>
        <dbReference type="SAM" id="SignalP"/>
    </source>
</evidence>
<gene>
    <name evidence="2" type="ORF">BDW42DRAFT_197647</name>
</gene>